<dbReference type="EMBL" id="LCCU01000004">
    <property type="protein sequence ID" value="KKS39105.1"/>
    <property type="molecule type" value="Genomic_DNA"/>
</dbReference>
<evidence type="ECO:0000313" key="2">
    <source>
        <dbReference type="EMBL" id="KKS39105.1"/>
    </source>
</evidence>
<dbReference type="SUPFAM" id="SSF55729">
    <property type="entry name" value="Acyl-CoA N-acyltransferases (Nat)"/>
    <property type="match status" value="2"/>
</dbReference>
<dbReference type="Gene3D" id="3.40.630.30">
    <property type="match status" value="1"/>
</dbReference>
<accession>A0A0G0YR49</accession>
<organism evidence="2 3">
    <name type="scientific">candidate division WWE3 bacterium GW2011_GWF1_42_14</name>
    <dbReference type="NCBI Taxonomy" id="1619138"/>
    <lineage>
        <taxon>Bacteria</taxon>
        <taxon>Katanobacteria</taxon>
    </lineage>
</organism>
<evidence type="ECO:0000259" key="1">
    <source>
        <dbReference type="Pfam" id="PF09924"/>
    </source>
</evidence>
<dbReference type="PANTHER" id="PTHR41373:SF1">
    <property type="entry name" value="PHOSPHATIDYLGLYCEROL LYSYLTRANSFERASE C-TERMINAL DOMAIN-CONTAINING PROTEIN"/>
    <property type="match status" value="1"/>
</dbReference>
<name>A0A0G0YR49_UNCKA</name>
<dbReference type="InterPro" id="IPR024320">
    <property type="entry name" value="LPG_synthase_C"/>
</dbReference>
<proteinExistence type="predicted"/>
<comment type="caution">
    <text evidence="2">The sequence shown here is derived from an EMBL/GenBank/DDBJ whole genome shotgun (WGS) entry which is preliminary data.</text>
</comment>
<evidence type="ECO:0000313" key="3">
    <source>
        <dbReference type="Proteomes" id="UP000033847"/>
    </source>
</evidence>
<dbReference type="AlphaFoldDB" id="A0A0G0YR49"/>
<dbReference type="Proteomes" id="UP000033847">
    <property type="component" value="Unassembled WGS sequence"/>
</dbReference>
<gene>
    <name evidence="2" type="ORF">UV00_C0004G0031</name>
</gene>
<feature type="domain" description="Phosphatidylglycerol lysyltransferase C-terminal" evidence="1">
    <location>
        <begin position="111"/>
        <end position="293"/>
    </location>
</feature>
<dbReference type="InterPro" id="IPR016181">
    <property type="entry name" value="Acyl_CoA_acyltransferase"/>
</dbReference>
<protein>
    <recommendedName>
        <fullName evidence="1">Phosphatidylglycerol lysyltransferase C-terminal domain-containing protein</fullName>
    </recommendedName>
</protein>
<dbReference type="InterPro" id="IPR016732">
    <property type="entry name" value="UCP018688"/>
</dbReference>
<dbReference type="Pfam" id="PF09924">
    <property type="entry name" value="LPG_synthase_C"/>
    <property type="match status" value="1"/>
</dbReference>
<reference evidence="2 3" key="1">
    <citation type="journal article" date="2015" name="Nature">
        <title>rRNA introns, odd ribosomes, and small enigmatic genomes across a large radiation of phyla.</title>
        <authorList>
            <person name="Brown C.T."/>
            <person name="Hug L.A."/>
            <person name="Thomas B.C."/>
            <person name="Sharon I."/>
            <person name="Castelle C.J."/>
            <person name="Singh A."/>
            <person name="Wilkins M.J."/>
            <person name="Williams K.H."/>
            <person name="Banfield J.F."/>
        </authorList>
    </citation>
    <scope>NUCLEOTIDE SEQUENCE [LARGE SCALE GENOMIC DNA]</scope>
</reference>
<sequence>MLGTIQYPDFKKIGLEDKELFSTHLARFETYSDFNLLSLLSWNSGGYNSYTLLNDNLVLKMKDYLTDGFIYSIIGDSHVDESVTRLIKDVGQLSMVPEIVVNEIENKSPLNITEDRDSFDYILSTTDISKLEGSQFKPLRKNIHGFLDKYPDYEVRNLDLSQKIVRDSILKLTEDWCSSKNFDDKKCAEEVEIINNFINYSENFNCILMGLYVNNKFVAFTFNEVVTPEVAMGHFGLADNSYSHSSYFIEYETSKYLYSKGITTLNHEQDTGLQGLRTTKMTYSPIKFLKKYSIS</sequence>
<dbReference type="PANTHER" id="PTHR41373">
    <property type="entry name" value="DUF2156 DOMAIN-CONTAINING PROTEIN"/>
    <property type="match status" value="1"/>
</dbReference>